<dbReference type="Gene3D" id="1.20.1070.10">
    <property type="entry name" value="Rhodopsin 7-helix transmembrane proteins"/>
    <property type="match status" value="1"/>
</dbReference>
<comment type="subcellular location">
    <subcellularLocation>
        <location evidence="1">Cell membrane</location>
        <topology evidence="1">Multi-pass membrane protein</topology>
    </subcellularLocation>
</comment>
<organism evidence="14 15">
    <name type="scientific">Chrysochloris asiatica</name>
    <name type="common">Cape golden mole</name>
    <dbReference type="NCBI Taxonomy" id="185453"/>
    <lineage>
        <taxon>Eukaryota</taxon>
        <taxon>Metazoa</taxon>
        <taxon>Chordata</taxon>
        <taxon>Craniata</taxon>
        <taxon>Vertebrata</taxon>
        <taxon>Euteleostomi</taxon>
        <taxon>Mammalia</taxon>
        <taxon>Eutheria</taxon>
        <taxon>Afrotheria</taxon>
        <taxon>Chrysochloridae</taxon>
        <taxon>Chrysochlorinae</taxon>
        <taxon>Chrysochloris</taxon>
    </lineage>
</organism>
<keyword evidence="4 12" id="KW-1133">Transmembrane helix</keyword>
<evidence type="ECO:0000313" key="14">
    <source>
        <dbReference type="Proteomes" id="UP000504623"/>
    </source>
</evidence>
<dbReference type="GO" id="GO:0005886">
    <property type="term" value="C:plasma membrane"/>
    <property type="evidence" value="ECO:0007669"/>
    <property type="project" value="UniProtKB-SubCell"/>
</dbReference>
<evidence type="ECO:0000256" key="10">
    <source>
        <dbReference type="ARBA" id="ARBA00023224"/>
    </source>
</evidence>
<dbReference type="GO" id="GO:0006954">
    <property type="term" value="P:inflammatory response"/>
    <property type="evidence" value="ECO:0007669"/>
    <property type="project" value="TreeGrafter"/>
</dbReference>
<evidence type="ECO:0000256" key="1">
    <source>
        <dbReference type="ARBA" id="ARBA00004651"/>
    </source>
</evidence>
<dbReference type="PRINTS" id="PR00237">
    <property type="entry name" value="GPCRRHODOPSN"/>
</dbReference>
<evidence type="ECO:0000256" key="12">
    <source>
        <dbReference type="SAM" id="Phobius"/>
    </source>
</evidence>
<keyword evidence="14" id="KW-1185">Reference proteome</keyword>
<comment type="similarity">
    <text evidence="11">Belongs to the chemokine-like receptor (CMKLR) family.</text>
</comment>
<keyword evidence="10" id="KW-0807">Transducer</keyword>
<keyword evidence="3 12" id="KW-0812">Transmembrane</keyword>
<dbReference type="GO" id="GO:0004875">
    <property type="term" value="F:complement receptor activity"/>
    <property type="evidence" value="ECO:0007669"/>
    <property type="project" value="TreeGrafter"/>
</dbReference>
<dbReference type="InterPro" id="IPR017452">
    <property type="entry name" value="GPCR_Rhodpsn_7TM"/>
</dbReference>
<keyword evidence="5" id="KW-0297">G-protein coupled receptor</keyword>
<evidence type="ECO:0000256" key="7">
    <source>
        <dbReference type="ARBA" id="ARBA00023157"/>
    </source>
</evidence>
<reference evidence="15" key="1">
    <citation type="submission" date="2025-08" db="UniProtKB">
        <authorList>
            <consortium name="RefSeq"/>
        </authorList>
    </citation>
    <scope>IDENTIFICATION</scope>
    <source>
        <tissue evidence="15">Spleen</tissue>
    </source>
</reference>
<feature type="transmembrane region" description="Helical" evidence="12">
    <location>
        <begin position="229"/>
        <end position="254"/>
    </location>
</feature>
<feature type="transmembrane region" description="Helical" evidence="12">
    <location>
        <begin position="274"/>
        <end position="293"/>
    </location>
</feature>
<evidence type="ECO:0000256" key="2">
    <source>
        <dbReference type="ARBA" id="ARBA00022475"/>
    </source>
</evidence>
<dbReference type="OrthoDB" id="9804449at2759"/>
<evidence type="ECO:0000256" key="9">
    <source>
        <dbReference type="ARBA" id="ARBA00023180"/>
    </source>
</evidence>
<accession>A0A9B0WUI0</accession>
<proteinExistence type="inferred from homology"/>
<protein>
    <submittedName>
        <fullName evidence="15">Formyl peptide receptor 2-like</fullName>
    </submittedName>
</protein>
<dbReference type="Proteomes" id="UP000504623">
    <property type="component" value="Unplaced"/>
</dbReference>
<evidence type="ECO:0000256" key="5">
    <source>
        <dbReference type="ARBA" id="ARBA00023040"/>
    </source>
</evidence>
<dbReference type="PANTHER" id="PTHR24225:SF0">
    <property type="entry name" value="N-FORMYL PEPTIDE RECEPTOR 2"/>
    <property type="match status" value="1"/>
</dbReference>
<dbReference type="PANTHER" id="PTHR24225">
    <property type="entry name" value="CHEMOTACTIC RECEPTOR"/>
    <property type="match status" value="1"/>
</dbReference>
<sequence length="318" mass="34140">MENLSVEIQRSAPPGAPCPPGAVLFLLYSLVTLTVYLVDVASHGLLIQVAGPCLPPSQAVTWFGHQAVADATFTVLLPLTLTWTSSAWPLGGAFCHLDPHLAVLTFYASGRLLTHTTADAFTALLQPTWALTHRRARRAVSWAGGVWLLLLVLREPSMRALEGRGHWDEPSNTSAVLQPGCTPDLGFPGPALNQLVFGFGIPLGVLSAIRELMGVWLKLARLTGRPPPLGAPWALGVGLFLCWFPFHLLLLLQLLGSREAGLGLGDVWVLLRPLGFTMVGASSSLNPLLYVFGGQVFRQRLYQALRTCGGWGWGEGGG</sequence>
<dbReference type="GO" id="GO:0007204">
    <property type="term" value="P:positive regulation of cytosolic calcium ion concentration"/>
    <property type="evidence" value="ECO:0007669"/>
    <property type="project" value="TreeGrafter"/>
</dbReference>
<feature type="transmembrane region" description="Helical" evidence="12">
    <location>
        <begin position="195"/>
        <end position="217"/>
    </location>
</feature>
<dbReference type="GeneID" id="102822214"/>
<evidence type="ECO:0000259" key="13">
    <source>
        <dbReference type="PROSITE" id="PS50262"/>
    </source>
</evidence>
<dbReference type="GO" id="GO:0007200">
    <property type="term" value="P:phospholipase C-activating G protein-coupled receptor signaling pathway"/>
    <property type="evidence" value="ECO:0007669"/>
    <property type="project" value="TreeGrafter"/>
</dbReference>
<dbReference type="PROSITE" id="PS50262">
    <property type="entry name" value="G_PROTEIN_RECEP_F1_2"/>
    <property type="match status" value="1"/>
</dbReference>
<dbReference type="InterPro" id="IPR000826">
    <property type="entry name" value="Formyl_rcpt-rel"/>
</dbReference>
<evidence type="ECO:0000256" key="11">
    <source>
        <dbReference type="ARBA" id="ARBA00025736"/>
    </source>
</evidence>
<dbReference type="InterPro" id="IPR000276">
    <property type="entry name" value="GPCR_Rhodpsn"/>
</dbReference>
<keyword evidence="2" id="KW-1003">Cell membrane</keyword>
<gene>
    <name evidence="15" type="primary">LOC102822214</name>
</gene>
<dbReference type="SUPFAM" id="SSF81321">
    <property type="entry name" value="Family A G protein-coupled receptor-like"/>
    <property type="match status" value="1"/>
</dbReference>
<evidence type="ECO:0000256" key="3">
    <source>
        <dbReference type="ARBA" id="ARBA00022692"/>
    </source>
</evidence>
<dbReference type="Pfam" id="PF00001">
    <property type="entry name" value="7tm_1"/>
    <property type="match status" value="1"/>
</dbReference>
<keyword evidence="8" id="KW-0675">Receptor</keyword>
<keyword evidence="7" id="KW-1015">Disulfide bond</keyword>
<evidence type="ECO:0000313" key="15">
    <source>
        <dbReference type="RefSeq" id="XP_006868441.1"/>
    </source>
</evidence>
<name>A0A9B0WUI0_CHRAS</name>
<dbReference type="AlphaFoldDB" id="A0A9B0WUI0"/>
<keyword evidence="9" id="KW-0325">Glycoprotein</keyword>
<dbReference type="RefSeq" id="XP_006868441.1">
    <property type="nucleotide sequence ID" value="XM_006868379.1"/>
</dbReference>
<keyword evidence="6 12" id="KW-0472">Membrane</keyword>
<evidence type="ECO:0000256" key="6">
    <source>
        <dbReference type="ARBA" id="ARBA00023136"/>
    </source>
</evidence>
<dbReference type="GO" id="GO:0004982">
    <property type="term" value="F:N-formyl peptide receptor activity"/>
    <property type="evidence" value="ECO:0007669"/>
    <property type="project" value="TreeGrafter"/>
</dbReference>
<evidence type="ECO:0000256" key="8">
    <source>
        <dbReference type="ARBA" id="ARBA00023170"/>
    </source>
</evidence>
<feature type="domain" description="G-protein coupled receptors family 1 profile" evidence="13">
    <location>
        <begin position="28"/>
        <end position="290"/>
    </location>
</feature>
<evidence type="ECO:0000256" key="4">
    <source>
        <dbReference type="ARBA" id="ARBA00022989"/>
    </source>
</evidence>